<keyword evidence="6 8" id="KW-0810">Translation regulation</keyword>
<dbReference type="Proteomes" id="UP001217089">
    <property type="component" value="Unassembled WGS sequence"/>
</dbReference>
<comment type="similarity">
    <text evidence="8">Belongs to the nanos family.</text>
</comment>
<evidence type="ECO:0000256" key="2">
    <source>
        <dbReference type="ARBA" id="ARBA00022490"/>
    </source>
</evidence>
<sequence>MSFANFENIGCGQYDPLGQDYLGLCDVTWNKDLLLDLEKIMSCDVSMEDRCSGSDGETFNEYESRSYADYHETCLGISVNDFDPLEVIRSDSLEDFRHNGRECDLDELDSYQVELRHKSARDRFIIQQENNPVVLEVLAFKEKKKAQRKAKAKKVCVFCKNNGETSSVYTAHVLKDGEGRVCCPVLRKYTCPICGISGDEAHTIKYCPRNDGESASLSLLKTTRLSTGKKRRLP</sequence>
<evidence type="ECO:0000256" key="3">
    <source>
        <dbReference type="ARBA" id="ARBA00022723"/>
    </source>
</evidence>
<keyword evidence="5" id="KW-0862">Zinc</keyword>
<feature type="domain" description="Nanos-type" evidence="9">
    <location>
        <begin position="155"/>
        <end position="209"/>
    </location>
</feature>
<dbReference type="EMBL" id="JARBDR010000246">
    <property type="protein sequence ID" value="KAJ8317560.1"/>
    <property type="molecule type" value="Genomic_DNA"/>
</dbReference>
<evidence type="ECO:0000259" key="9">
    <source>
        <dbReference type="PROSITE" id="PS51522"/>
    </source>
</evidence>
<dbReference type="Gene3D" id="4.10.60.30">
    <property type="entry name" value="Nanos, RNA-binding domain"/>
    <property type="match status" value="1"/>
</dbReference>
<evidence type="ECO:0000256" key="8">
    <source>
        <dbReference type="PROSITE-ProRule" id="PRU00855"/>
    </source>
</evidence>
<organism evidence="10 11">
    <name type="scientific">Tegillarca granosa</name>
    <name type="common">Malaysian cockle</name>
    <name type="synonym">Anadara granosa</name>
    <dbReference type="NCBI Taxonomy" id="220873"/>
    <lineage>
        <taxon>Eukaryota</taxon>
        <taxon>Metazoa</taxon>
        <taxon>Spiralia</taxon>
        <taxon>Lophotrochozoa</taxon>
        <taxon>Mollusca</taxon>
        <taxon>Bivalvia</taxon>
        <taxon>Autobranchia</taxon>
        <taxon>Pteriomorphia</taxon>
        <taxon>Arcoida</taxon>
        <taxon>Arcoidea</taxon>
        <taxon>Arcidae</taxon>
        <taxon>Tegillarca</taxon>
    </lineage>
</organism>
<dbReference type="InterPro" id="IPR038129">
    <property type="entry name" value="Nanos_sf"/>
</dbReference>
<keyword evidence="11" id="KW-1185">Reference proteome</keyword>
<name>A0ABQ9FMS4_TEGGR</name>
<keyword evidence="2" id="KW-0963">Cytoplasm</keyword>
<evidence type="ECO:0000256" key="1">
    <source>
        <dbReference type="ARBA" id="ARBA00004496"/>
    </source>
</evidence>
<evidence type="ECO:0000256" key="5">
    <source>
        <dbReference type="ARBA" id="ARBA00022833"/>
    </source>
</evidence>
<dbReference type="InterPro" id="IPR024161">
    <property type="entry name" value="Znf_nanos-typ"/>
</dbReference>
<accession>A0ABQ9FMS4</accession>
<dbReference type="PROSITE" id="PS51522">
    <property type="entry name" value="ZF_NANOS"/>
    <property type="match status" value="1"/>
</dbReference>
<dbReference type="InterPro" id="IPR008705">
    <property type="entry name" value="Nanos/Xcar2"/>
</dbReference>
<comment type="caution">
    <text evidence="10">The sequence shown here is derived from an EMBL/GenBank/DDBJ whole genome shotgun (WGS) entry which is preliminary data.</text>
</comment>
<keyword evidence="4 8" id="KW-0863">Zinc-finger</keyword>
<evidence type="ECO:0000256" key="4">
    <source>
        <dbReference type="ARBA" id="ARBA00022771"/>
    </source>
</evidence>
<evidence type="ECO:0000256" key="6">
    <source>
        <dbReference type="ARBA" id="ARBA00022845"/>
    </source>
</evidence>
<gene>
    <name evidence="10" type="ORF">KUTeg_005464</name>
</gene>
<comment type="subcellular location">
    <subcellularLocation>
        <location evidence="1">Cytoplasm</location>
    </subcellularLocation>
</comment>
<dbReference type="Pfam" id="PF05741">
    <property type="entry name" value="zf-nanos"/>
    <property type="match status" value="1"/>
</dbReference>
<reference evidence="10 11" key="1">
    <citation type="submission" date="2022-12" db="EMBL/GenBank/DDBJ databases">
        <title>Chromosome-level genome of Tegillarca granosa.</title>
        <authorList>
            <person name="Kim J."/>
        </authorList>
    </citation>
    <scope>NUCLEOTIDE SEQUENCE [LARGE SCALE GENOMIC DNA]</scope>
    <source>
        <strain evidence="10">Teg-2019</strain>
        <tissue evidence="10">Adductor muscle</tissue>
    </source>
</reference>
<evidence type="ECO:0000313" key="11">
    <source>
        <dbReference type="Proteomes" id="UP001217089"/>
    </source>
</evidence>
<keyword evidence="7 8" id="KW-0694">RNA-binding</keyword>
<proteinExistence type="inferred from homology"/>
<protein>
    <recommendedName>
        <fullName evidence="9">Nanos-type domain-containing protein</fullName>
    </recommendedName>
</protein>
<keyword evidence="3" id="KW-0479">Metal-binding</keyword>
<dbReference type="PANTHER" id="PTHR12887">
    <property type="entry name" value="NANOS PROTEIN"/>
    <property type="match status" value="1"/>
</dbReference>
<evidence type="ECO:0000313" key="10">
    <source>
        <dbReference type="EMBL" id="KAJ8317560.1"/>
    </source>
</evidence>
<evidence type="ECO:0000256" key="7">
    <source>
        <dbReference type="ARBA" id="ARBA00022884"/>
    </source>
</evidence>